<dbReference type="EMBL" id="CP077107">
    <property type="protein sequence ID" value="QXO95568.1"/>
    <property type="molecule type" value="Genomic_DNA"/>
</dbReference>
<evidence type="ECO:0000313" key="1">
    <source>
        <dbReference type="EMBL" id="QXO95568.1"/>
    </source>
</evidence>
<proteinExistence type="predicted"/>
<gene>
    <name evidence="1" type="ORF">KSK55_03980</name>
</gene>
<protein>
    <recommendedName>
        <fullName evidence="3">NurA domain-containing protein</fullName>
    </recommendedName>
</protein>
<dbReference type="OrthoDB" id="116119at2157"/>
<sequence length="438" mass="50227">MPYQQGSRLPGERASRLGHLEVMDYPLVKQLLANFNQQYRPEECNTINWSPLPAAEETLKYIFVVDGSLQQIDHDQYPYSSVSFIKTALLKLDTYALEKVDPETPHPFVIQDILRESVTSHSTILPLRNTWTEGKTIYDTIRDTIYHSICDTSPNMDGQILDTLKWIAYKKWSDSRDGLPEFQCPYGHEDQKHLTSLPYDSDKGICSVCGNEIYITDFLGFHLDMGEDSAPPTIASTYMIIHETLLLFTALRIFWENHKDLISECLFIKDGPLSIRAQYSKLVEPIRQFFEYAKTSGYPIHMMGQEKSGMFYDHLQFLGPDAPKKSFLLLQDEYIKKHIQCRPIGGAPYGKDTNYGAKLFIKQNNYHMMVLNIPFGKYKQNPQPDDLIGYTRIISTIPKIISNRYEGALLPIELANNIASLSTYPSSKMLKLFSESQN</sequence>
<organism evidence="1 2">
    <name type="scientific">Methanospirillum hungatei</name>
    <dbReference type="NCBI Taxonomy" id="2203"/>
    <lineage>
        <taxon>Archaea</taxon>
        <taxon>Methanobacteriati</taxon>
        <taxon>Methanobacteriota</taxon>
        <taxon>Stenosarchaea group</taxon>
        <taxon>Methanomicrobia</taxon>
        <taxon>Methanomicrobiales</taxon>
        <taxon>Methanospirillaceae</taxon>
        <taxon>Methanospirillum</taxon>
    </lineage>
</organism>
<dbReference type="Proteomes" id="UP000694228">
    <property type="component" value="Chromosome"/>
</dbReference>
<reference evidence="1 2" key="1">
    <citation type="submission" date="2021-06" db="EMBL/GenBank/DDBJ databases">
        <title>Complete genome sequence of the secondary alcohol utilizing methanogen Methanospirillum hungatei strain GP1.</title>
        <authorList>
            <person name="Day L.A."/>
            <person name="Costa K.C."/>
        </authorList>
    </citation>
    <scope>NUCLEOTIDE SEQUENCE [LARGE SCALE GENOMIC DNA]</scope>
    <source>
        <strain evidence="1 2">GP1</strain>
    </source>
</reference>
<name>A0A8F5VQT7_METHU</name>
<evidence type="ECO:0008006" key="3">
    <source>
        <dbReference type="Google" id="ProtNLM"/>
    </source>
</evidence>
<accession>A0A8F5VQT7</accession>
<dbReference type="AlphaFoldDB" id="A0A8F5VQT7"/>
<evidence type="ECO:0000313" key="2">
    <source>
        <dbReference type="Proteomes" id="UP000694228"/>
    </source>
</evidence>